<keyword evidence="6" id="KW-1185">Reference proteome</keyword>
<comment type="pathway">
    <text evidence="1">Cofactor biosynthesis; molybdopterin biosynthesis.</text>
</comment>
<evidence type="ECO:0000256" key="1">
    <source>
        <dbReference type="ARBA" id="ARBA00005046"/>
    </source>
</evidence>
<dbReference type="PIRSF" id="PIRSF036594">
    <property type="entry name" value="MoaC_MogA"/>
    <property type="match status" value="1"/>
</dbReference>
<dbReference type="PANTHER" id="PTHR43764:SF1">
    <property type="entry name" value="MOLYBDOPTERIN MOLYBDOTRANSFERASE"/>
    <property type="match status" value="1"/>
</dbReference>
<feature type="domain" description="MoaB/Mog" evidence="4">
    <location>
        <begin position="163"/>
        <end position="306"/>
    </location>
</feature>
<dbReference type="GO" id="GO:0006777">
    <property type="term" value="P:Mo-molybdopterin cofactor biosynthetic process"/>
    <property type="evidence" value="ECO:0007669"/>
    <property type="project" value="UniProtKB-KW"/>
</dbReference>
<sequence>MRDISGKQITLRTATGIGMVTCSASTVDHIKNDTLPKGNMFDVARAAAFLAAKNTSQLIPHCHPVGIDGMSVEFEILDPVKHQQELAIPLDGLYGVVIRSEIKSIGRTGIEIEALTGISIAALTVYDLLKNIDKHLSIGPIRLLEKTGGKSGQKYFNTPPKCAVLVCSDSTFEGKREDRSGKKIIEILNEHGITAAAYDIVPDERIHIQEKIRAWVNEDYAYIFTTGGTGLGPRDKTVEAVKELLERDADGIAEAMRVYGQMRTPLAMMSRAVAGAINETLIVTLPGSSNGVRECLEAIMPAVFHARKMMKGGGH</sequence>
<comment type="function">
    <text evidence="3">Catalyzes the conversion of (8S)-3',8-cyclo-7,8-dihydroguanosine 5'-triphosphate to cyclic pyranopterin monophosphate (cPMP).</text>
</comment>
<dbReference type="InterPro" id="IPR001453">
    <property type="entry name" value="MoaB/Mog_dom"/>
</dbReference>
<dbReference type="PANTHER" id="PTHR43764">
    <property type="entry name" value="MOLYBDENUM COFACTOR BIOSYNTHESIS"/>
    <property type="match status" value="1"/>
</dbReference>
<dbReference type="NCBIfam" id="NF002947">
    <property type="entry name" value="PRK03604.1"/>
    <property type="match status" value="1"/>
</dbReference>
<dbReference type="Gene3D" id="3.40.980.10">
    <property type="entry name" value="MoaB/Mog-like domain"/>
    <property type="match status" value="1"/>
</dbReference>
<dbReference type="UniPathway" id="UPA00344"/>
<dbReference type="InterPro" id="IPR051920">
    <property type="entry name" value="MPT_Adenylyltrnsfr/MoaC-Rel"/>
</dbReference>
<gene>
    <name evidence="5" type="primary">moaC</name>
    <name evidence="5" type="ordered locus">CHU_1330</name>
</gene>
<evidence type="ECO:0000259" key="4">
    <source>
        <dbReference type="SMART" id="SM00852"/>
    </source>
</evidence>
<dbReference type="Pfam" id="PF01967">
    <property type="entry name" value="MoaC"/>
    <property type="match status" value="1"/>
</dbReference>
<dbReference type="InterPro" id="IPR036425">
    <property type="entry name" value="MoaB/Mog-like_dom_sf"/>
</dbReference>
<evidence type="ECO:0000313" key="5">
    <source>
        <dbReference type="EMBL" id="ABG58602.1"/>
    </source>
</evidence>
<protein>
    <submittedName>
        <fullName evidence="5">GTP cyclohydrolase subunit MoaC</fullName>
    </submittedName>
</protein>
<dbReference type="NCBIfam" id="TIGR00177">
    <property type="entry name" value="molyb_syn"/>
    <property type="match status" value="1"/>
</dbReference>
<name>A0A6N4SQK0_CYTH3</name>
<proteinExistence type="predicted"/>
<dbReference type="AlphaFoldDB" id="A0A6N4SQK0"/>
<reference evidence="5 6" key="1">
    <citation type="journal article" date="2007" name="Appl. Environ. Microbiol.">
        <title>Genome sequence of the cellulolytic gliding bacterium Cytophaga hutchinsonii.</title>
        <authorList>
            <person name="Xie G."/>
            <person name="Bruce D.C."/>
            <person name="Challacombe J.F."/>
            <person name="Chertkov O."/>
            <person name="Detter J.C."/>
            <person name="Gilna P."/>
            <person name="Han C.S."/>
            <person name="Lucas S."/>
            <person name="Misra M."/>
            <person name="Myers G.L."/>
            <person name="Richardson P."/>
            <person name="Tapia R."/>
            <person name="Thayer N."/>
            <person name="Thompson L.S."/>
            <person name="Brettin T.S."/>
            <person name="Henrissat B."/>
            <person name="Wilson D.B."/>
            <person name="McBride M.J."/>
        </authorList>
    </citation>
    <scope>NUCLEOTIDE SEQUENCE [LARGE SCALE GENOMIC DNA]</scope>
    <source>
        <strain evidence="6">ATCC 33406 / DSM 1761 / CIP 103989 / NBRC 15051 / NCIMB 9469 / D465</strain>
    </source>
</reference>
<dbReference type="SMART" id="SM00852">
    <property type="entry name" value="MoCF_biosynth"/>
    <property type="match status" value="1"/>
</dbReference>
<accession>A0A6N4SQK0</accession>
<dbReference type="SUPFAM" id="SSF55040">
    <property type="entry name" value="Molybdenum cofactor biosynthesis protein C, MoaC"/>
    <property type="match status" value="1"/>
</dbReference>
<dbReference type="SUPFAM" id="SSF53218">
    <property type="entry name" value="Molybdenum cofactor biosynthesis proteins"/>
    <property type="match status" value="1"/>
</dbReference>
<evidence type="ECO:0000256" key="3">
    <source>
        <dbReference type="ARBA" id="ARBA00055087"/>
    </source>
</evidence>
<evidence type="ECO:0000313" key="6">
    <source>
        <dbReference type="Proteomes" id="UP000001822"/>
    </source>
</evidence>
<dbReference type="Gene3D" id="3.30.70.640">
    <property type="entry name" value="Molybdopterin cofactor biosynthesis C (MoaC) domain"/>
    <property type="match status" value="1"/>
</dbReference>
<organism evidence="5 6">
    <name type="scientific">Cytophaga hutchinsonii (strain ATCC 33406 / DSM 1761 / CIP 103989 / NBRC 15051 / NCIMB 9469 / D465)</name>
    <dbReference type="NCBI Taxonomy" id="269798"/>
    <lineage>
        <taxon>Bacteria</taxon>
        <taxon>Pseudomonadati</taxon>
        <taxon>Bacteroidota</taxon>
        <taxon>Cytophagia</taxon>
        <taxon>Cytophagales</taxon>
        <taxon>Cytophagaceae</taxon>
        <taxon>Cytophaga</taxon>
    </lineage>
</organism>
<dbReference type="InterPro" id="IPR036522">
    <property type="entry name" value="MoaC_sf"/>
</dbReference>
<dbReference type="CDD" id="cd00886">
    <property type="entry name" value="MogA_MoaB"/>
    <property type="match status" value="1"/>
</dbReference>
<dbReference type="EMBL" id="CP000383">
    <property type="protein sequence ID" value="ABG58602.1"/>
    <property type="molecule type" value="Genomic_DNA"/>
</dbReference>
<dbReference type="RefSeq" id="WP_011584717.1">
    <property type="nucleotide sequence ID" value="NC_008255.1"/>
</dbReference>
<dbReference type="KEGG" id="chu:CHU_1330"/>
<dbReference type="InterPro" id="IPR002820">
    <property type="entry name" value="Mopterin_CF_biosynth-C_dom"/>
</dbReference>
<dbReference type="OrthoDB" id="9794429at2"/>
<dbReference type="Pfam" id="PF00994">
    <property type="entry name" value="MoCF_biosynth"/>
    <property type="match status" value="1"/>
</dbReference>
<dbReference type="Proteomes" id="UP000001822">
    <property type="component" value="Chromosome"/>
</dbReference>
<keyword evidence="2" id="KW-0501">Molybdenum cofactor biosynthesis</keyword>
<evidence type="ECO:0000256" key="2">
    <source>
        <dbReference type="ARBA" id="ARBA00023150"/>
    </source>
</evidence>
<dbReference type="InterPro" id="IPR012247">
    <property type="entry name" value="MoaC_MogA"/>
</dbReference>